<protein>
    <submittedName>
        <fullName evidence="1">Uncharacterized protein</fullName>
    </submittedName>
</protein>
<comment type="caution">
    <text evidence="1">The sequence shown here is derived from an EMBL/GenBank/DDBJ whole genome shotgun (WGS) entry which is preliminary data.</text>
</comment>
<accession>A0ACC3SRS0</accession>
<evidence type="ECO:0000313" key="2">
    <source>
        <dbReference type="Proteomes" id="UP001433508"/>
    </source>
</evidence>
<dbReference type="EMBL" id="MU971487">
    <property type="protein sequence ID" value="KAK9234333.1"/>
    <property type="molecule type" value="Genomic_DNA"/>
</dbReference>
<organism evidence="1 2">
    <name type="scientific">Lipomyces kononenkoae</name>
    <name type="common">Yeast</name>
    <dbReference type="NCBI Taxonomy" id="34357"/>
    <lineage>
        <taxon>Eukaryota</taxon>
        <taxon>Fungi</taxon>
        <taxon>Dikarya</taxon>
        <taxon>Ascomycota</taxon>
        <taxon>Saccharomycotina</taxon>
        <taxon>Lipomycetes</taxon>
        <taxon>Lipomycetales</taxon>
        <taxon>Lipomycetaceae</taxon>
        <taxon>Lipomyces</taxon>
    </lineage>
</organism>
<reference evidence="2" key="1">
    <citation type="journal article" date="2024" name="Front. Bioeng. Biotechnol.">
        <title>Genome-scale model development and genomic sequencing of the oleaginous clade Lipomyces.</title>
        <authorList>
            <person name="Czajka J.J."/>
            <person name="Han Y."/>
            <person name="Kim J."/>
            <person name="Mondo S.J."/>
            <person name="Hofstad B.A."/>
            <person name="Robles A."/>
            <person name="Haridas S."/>
            <person name="Riley R."/>
            <person name="LaButti K."/>
            <person name="Pangilinan J."/>
            <person name="Andreopoulos W."/>
            <person name="Lipzen A."/>
            <person name="Yan J."/>
            <person name="Wang M."/>
            <person name="Ng V."/>
            <person name="Grigoriev I.V."/>
            <person name="Spatafora J.W."/>
            <person name="Magnuson J.K."/>
            <person name="Baker S.E."/>
            <person name="Pomraning K.R."/>
        </authorList>
    </citation>
    <scope>NUCLEOTIDE SEQUENCE [LARGE SCALE GENOMIC DNA]</scope>
    <source>
        <strain evidence="2">CBS 7786</strain>
    </source>
</reference>
<dbReference type="Proteomes" id="UP001433508">
    <property type="component" value="Unassembled WGS sequence"/>
</dbReference>
<sequence length="81" mass="9466">EHRALGPLEYNGYKWFGTLRDAFFETYRETDAGILKSDPVVSSVRLRQFITEPFLSLTYEHSTSSRMESTSLTGFREIRRL</sequence>
<proteinExistence type="predicted"/>
<keyword evidence="2" id="KW-1185">Reference proteome</keyword>
<feature type="non-terminal residue" evidence="1">
    <location>
        <position position="1"/>
    </location>
</feature>
<gene>
    <name evidence="1" type="ORF">V1525DRAFT_413445</name>
</gene>
<evidence type="ECO:0000313" key="1">
    <source>
        <dbReference type="EMBL" id="KAK9234333.1"/>
    </source>
</evidence>
<name>A0ACC3SRS0_LIPKO</name>